<dbReference type="GO" id="GO:0016020">
    <property type="term" value="C:membrane"/>
    <property type="evidence" value="ECO:0007669"/>
    <property type="project" value="UniProtKB-SubCell"/>
</dbReference>
<dbReference type="EMBL" id="SZYD01000001">
    <property type="protein sequence ID" value="KAD7478306.1"/>
    <property type="molecule type" value="Genomic_DNA"/>
</dbReference>
<dbReference type="GO" id="GO:0030247">
    <property type="term" value="F:polysaccharide binding"/>
    <property type="evidence" value="ECO:0007669"/>
    <property type="project" value="InterPro"/>
</dbReference>
<comment type="caution">
    <text evidence="4">The sequence shown here is derived from an EMBL/GenBank/DDBJ whole genome shotgun (WGS) entry which is preliminary data.</text>
</comment>
<name>A0A5N6Q2K7_9ASTR</name>
<keyword evidence="5" id="KW-1185">Reference proteome</keyword>
<dbReference type="InterPro" id="IPR025287">
    <property type="entry name" value="WAK_GUB"/>
</dbReference>
<dbReference type="AlphaFoldDB" id="A0A5N6Q2K7"/>
<sequence>MHLITGCSTTCVKNATFSSERNNCFGNGCCQTEAISHHLKSYHINLINLDKDGACGSAFLRDDTTNDFTTVSELLWTLRDSDEITCCDDHTPDRRKVDVFNGDPLDTLKCDLQERSLLEDNPYLKDGCKRYVQTPRYAKIGCKDKCGNTRIPYPFGIGASCAFNHWYIIECNSSTPYLLALNHLKVLGVDLENQTVTVGAPRITDCKNQVRNSSEIMGVELNGSPFFFSNTHNKFVFKGCGDAVMIMDNGSVVTACSTACRGGVTHDDRNKCIGMGDCCETKIPYHFQSYSINLSLIGSLEEEDGGCGSAFLVDKTSYDQGTWFSVSRNTSSFNIPVSFRWTLDQVTCCDEYESGDMLDMFNGTTIITPACYPSNHVEGNPYLNKDGGNSEDEHQDECRKCIDRGGYCAYLDTIFLLMVQFSVRISFANMEKGLLPWV</sequence>
<evidence type="ECO:0000256" key="1">
    <source>
        <dbReference type="ARBA" id="ARBA00004167"/>
    </source>
</evidence>
<evidence type="ECO:0000313" key="4">
    <source>
        <dbReference type="EMBL" id="KAD7478306.1"/>
    </source>
</evidence>
<dbReference type="Proteomes" id="UP000326396">
    <property type="component" value="Linkage Group LG1"/>
</dbReference>
<comment type="subcellular location">
    <subcellularLocation>
        <location evidence="1">Membrane</location>
        <topology evidence="1">Single-pass membrane protein</topology>
    </subcellularLocation>
</comment>
<evidence type="ECO:0000256" key="2">
    <source>
        <dbReference type="ARBA" id="ARBA00022729"/>
    </source>
</evidence>
<dbReference type="PANTHER" id="PTHR33491">
    <property type="entry name" value="OSJNBA0016N04.9 PROTEIN"/>
    <property type="match status" value="1"/>
</dbReference>
<reference evidence="4 5" key="1">
    <citation type="submission" date="2019-05" db="EMBL/GenBank/DDBJ databases">
        <title>Mikania micrantha, genome provides insights into the molecular mechanism of rapid growth.</title>
        <authorList>
            <person name="Liu B."/>
        </authorList>
    </citation>
    <scope>NUCLEOTIDE SEQUENCE [LARGE SCALE GENOMIC DNA]</scope>
    <source>
        <strain evidence="4">NLD-2019</strain>
        <tissue evidence="4">Leaf</tissue>
    </source>
</reference>
<evidence type="ECO:0000259" key="3">
    <source>
        <dbReference type="Pfam" id="PF13947"/>
    </source>
</evidence>
<dbReference type="OrthoDB" id="1104670at2759"/>
<accession>A0A5N6Q2K7</accession>
<organism evidence="4 5">
    <name type="scientific">Mikania micrantha</name>
    <name type="common">bitter vine</name>
    <dbReference type="NCBI Taxonomy" id="192012"/>
    <lineage>
        <taxon>Eukaryota</taxon>
        <taxon>Viridiplantae</taxon>
        <taxon>Streptophyta</taxon>
        <taxon>Embryophyta</taxon>
        <taxon>Tracheophyta</taxon>
        <taxon>Spermatophyta</taxon>
        <taxon>Magnoliopsida</taxon>
        <taxon>eudicotyledons</taxon>
        <taxon>Gunneridae</taxon>
        <taxon>Pentapetalae</taxon>
        <taxon>asterids</taxon>
        <taxon>campanulids</taxon>
        <taxon>Asterales</taxon>
        <taxon>Asteraceae</taxon>
        <taxon>Asteroideae</taxon>
        <taxon>Heliantheae alliance</taxon>
        <taxon>Eupatorieae</taxon>
        <taxon>Mikania</taxon>
    </lineage>
</organism>
<feature type="domain" description="Wall-associated receptor kinase galacturonan-binding" evidence="3">
    <location>
        <begin position="142"/>
        <end position="198"/>
    </location>
</feature>
<gene>
    <name evidence="4" type="ORF">E3N88_01442</name>
</gene>
<dbReference type="Pfam" id="PF13947">
    <property type="entry name" value="GUB_WAK_bind"/>
    <property type="match status" value="1"/>
</dbReference>
<proteinExistence type="predicted"/>
<keyword evidence="2" id="KW-0732">Signal</keyword>
<evidence type="ECO:0000313" key="5">
    <source>
        <dbReference type="Proteomes" id="UP000326396"/>
    </source>
</evidence>
<protein>
    <recommendedName>
        <fullName evidence="3">Wall-associated receptor kinase galacturonan-binding domain-containing protein</fullName>
    </recommendedName>
</protein>